<evidence type="ECO:0000256" key="3">
    <source>
        <dbReference type="ARBA" id="ARBA00022692"/>
    </source>
</evidence>
<evidence type="ECO:0000256" key="1">
    <source>
        <dbReference type="ARBA" id="ARBA00004141"/>
    </source>
</evidence>
<name>A0ABW5QSB9_9BACL</name>
<keyword evidence="5 8" id="KW-0350">Heme biosynthesis</keyword>
<dbReference type="RefSeq" id="WP_379269587.1">
    <property type="nucleotide sequence ID" value="NZ_JBHUMY010000001.1"/>
</dbReference>
<evidence type="ECO:0000256" key="5">
    <source>
        <dbReference type="ARBA" id="ARBA00023133"/>
    </source>
</evidence>
<dbReference type="PROSITE" id="PS00943">
    <property type="entry name" value="UBIA"/>
    <property type="match status" value="1"/>
</dbReference>
<protein>
    <recommendedName>
        <fullName evidence="8">Protoheme IX farnesyltransferase</fullName>
        <ecNumber evidence="8">2.5.1.141</ecNumber>
    </recommendedName>
    <alternativeName>
        <fullName evidence="8">Heme B farnesyltransferase</fullName>
    </alternativeName>
    <alternativeName>
        <fullName evidence="8">Heme O synthase</fullName>
    </alternativeName>
</protein>
<gene>
    <name evidence="9" type="primary">cyoE</name>
    <name evidence="8" type="synonym">ctaB</name>
    <name evidence="9" type="ORF">ACFSW5_02955</name>
</gene>
<dbReference type="Proteomes" id="UP001597493">
    <property type="component" value="Unassembled WGS sequence"/>
</dbReference>
<evidence type="ECO:0000313" key="10">
    <source>
        <dbReference type="Proteomes" id="UP001597493"/>
    </source>
</evidence>
<dbReference type="GO" id="GO:0008495">
    <property type="term" value="F:protoheme IX farnesyltransferase activity"/>
    <property type="evidence" value="ECO:0007669"/>
    <property type="project" value="UniProtKB-EC"/>
</dbReference>
<proteinExistence type="inferred from homology"/>
<organism evidence="9 10">
    <name type="scientific">Paenibacillus thailandensis</name>
    <dbReference type="NCBI Taxonomy" id="393250"/>
    <lineage>
        <taxon>Bacteria</taxon>
        <taxon>Bacillati</taxon>
        <taxon>Bacillota</taxon>
        <taxon>Bacilli</taxon>
        <taxon>Bacillales</taxon>
        <taxon>Paenibacillaceae</taxon>
        <taxon>Paenibacillus</taxon>
    </lineage>
</organism>
<feature type="transmembrane region" description="Helical" evidence="8">
    <location>
        <begin position="121"/>
        <end position="140"/>
    </location>
</feature>
<comment type="subunit">
    <text evidence="8">Interacts with CtaA.</text>
</comment>
<dbReference type="NCBIfam" id="NF003349">
    <property type="entry name" value="PRK04375.1-2"/>
    <property type="match status" value="1"/>
</dbReference>
<comment type="similarity">
    <text evidence="8">Belongs to the UbiA prenyltransferase family. Protoheme IX farnesyltransferase subfamily.</text>
</comment>
<keyword evidence="10" id="KW-1185">Reference proteome</keyword>
<dbReference type="InterPro" id="IPR044878">
    <property type="entry name" value="UbiA_sf"/>
</dbReference>
<accession>A0ABW5QSB9</accession>
<evidence type="ECO:0000256" key="6">
    <source>
        <dbReference type="ARBA" id="ARBA00023136"/>
    </source>
</evidence>
<dbReference type="NCBIfam" id="TIGR01473">
    <property type="entry name" value="cyoE_ctaB"/>
    <property type="match status" value="1"/>
</dbReference>
<feature type="transmembrane region" description="Helical" evidence="8">
    <location>
        <begin position="94"/>
        <end position="115"/>
    </location>
</feature>
<reference evidence="10" key="1">
    <citation type="journal article" date="2019" name="Int. J. Syst. Evol. Microbiol.">
        <title>The Global Catalogue of Microorganisms (GCM) 10K type strain sequencing project: providing services to taxonomists for standard genome sequencing and annotation.</title>
        <authorList>
            <consortium name="The Broad Institute Genomics Platform"/>
            <consortium name="The Broad Institute Genome Sequencing Center for Infectious Disease"/>
            <person name="Wu L."/>
            <person name="Ma J."/>
        </authorList>
    </citation>
    <scope>NUCLEOTIDE SEQUENCE [LARGE SCALE GENOMIC DNA]</scope>
    <source>
        <strain evidence="10">TISTR 1827</strain>
    </source>
</reference>
<feature type="transmembrane region" description="Helical" evidence="8">
    <location>
        <begin position="51"/>
        <end position="73"/>
    </location>
</feature>
<dbReference type="EMBL" id="JBHUMY010000001">
    <property type="protein sequence ID" value="MFD2659222.1"/>
    <property type="molecule type" value="Genomic_DNA"/>
</dbReference>
<dbReference type="InterPro" id="IPR000537">
    <property type="entry name" value="UbiA_prenyltransferase"/>
</dbReference>
<feature type="transmembrane region" description="Helical" evidence="8">
    <location>
        <begin position="277"/>
        <end position="294"/>
    </location>
</feature>
<comment type="catalytic activity">
    <reaction evidence="7 8">
        <text>heme b + (2E,6E)-farnesyl diphosphate + H2O = Fe(II)-heme o + diphosphate</text>
        <dbReference type="Rhea" id="RHEA:28070"/>
        <dbReference type="ChEBI" id="CHEBI:15377"/>
        <dbReference type="ChEBI" id="CHEBI:33019"/>
        <dbReference type="ChEBI" id="CHEBI:60344"/>
        <dbReference type="ChEBI" id="CHEBI:60530"/>
        <dbReference type="ChEBI" id="CHEBI:175763"/>
        <dbReference type="EC" id="2.5.1.141"/>
    </reaction>
</comment>
<dbReference type="Pfam" id="PF01040">
    <property type="entry name" value="UbiA"/>
    <property type="match status" value="1"/>
</dbReference>
<comment type="function">
    <text evidence="8">Converts heme B (protoheme IX) to heme O by substitution of the vinyl group on carbon 2 of heme B porphyrin ring with a hydroxyethyl farnesyl side group.</text>
</comment>
<comment type="miscellaneous">
    <text evidence="8">Carbon 2 of the heme B porphyrin ring is defined according to the Fischer nomenclature.</text>
</comment>
<dbReference type="HAMAP" id="MF_00154">
    <property type="entry name" value="CyoE_CtaB"/>
    <property type="match status" value="1"/>
</dbReference>
<evidence type="ECO:0000313" key="9">
    <source>
        <dbReference type="EMBL" id="MFD2659222.1"/>
    </source>
</evidence>
<dbReference type="CDD" id="cd13957">
    <property type="entry name" value="PT_UbiA_Cox10"/>
    <property type="match status" value="1"/>
</dbReference>
<comment type="pathway">
    <text evidence="8">Porphyrin-containing compound metabolism; heme O biosynthesis; heme O from protoheme: step 1/1.</text>
</comment>
<dbReference type="EC" id="2.5.1.141" evidence="8"/>
<dbReference type="NCBIfam" id="NF003348">
    <property type="entry name" value="PRK04375.1-1"/>
    <property type="match status" value="1"/>
</dbReference>
<comment type="caution">
    <text evidence="9">The sequence shown here is derived from an EMBL/GenBank/DDBJ whole genome shotgun (WGS) entry which is preliminary data.</text>
</comment>
<dbReference type="PANTHER" id="PTHR43448">
    <property type="entry name" value="PROTOHEME IX FARNESYLTRANSFERASE, MITOCHONDRIAL"/>
    <property type="match status" value="1"/>
</dbReference>
<feature type="transmembrane region" description="Helical" evidence="8">
    <location>
        <begin position="27"/>
        <end position="45"/>
    </location>
</feature>
<keyword evidence="3 8" id="KW-0812">Transmembrane</keyword>
<dbReference type="PANTHER" id="PTHR43448:SF2">
    <property type="entry name" value="PROTOHEME IX FARNESYLTRANSFERASE, MITOCHONDRIAL"/>
    <property type="match status" value="1"/>
</dbReference>
<sequence length="300" mass="33634">MNGGRYKRLGRLTYVLKDFIQLTKPRLLLLNVIASLAGFCVASKWDIEWLLLLWMLIGTTLTIGSACVINNYWDRELDKKMERTSNRPLPSGRLTPGTVLIYGIVLGLLGIGTLFVLVNPVAGWLGLLGWAVYVLVYTMWLKRTSTWNTSIGGISGAMPPVIGYVAVTERIDIGAWLLFALLFLWQPPHFWSLAIRKVEEYRAAGFPMLPVVKGIKRTKLQMIPYVLLLVPSGVLLYVYDYVGVIFLVISTVLSIAWSVQTMAGSKAADTNKWAKTNFMYSVNYLMLILVIMIIDTSGLY</sequence>
<keyword evidence="6 8" id="KW-0472">Membrane</keyword>
<evidence type="ECO:0000256" key="4">
    <source>
        <dbReference type="ARBA" id="ARBA00022989"/>
    </source>
</evidence>
<evidence type="ECO:0000256" key="8">
    <source>
        <dbReference type="HAMAP-Rule" id="MF_00154"/>
    </source>
</evidence>
<dbReference type="InterPro" id="IPR006369">
    <property type="entry name" value="Protohaem_IX_farnesylTrfase"/>
</dbReference>
<keyword evidence="8" id="KW-1003">Cell membrane</keyword>
<evidence type="ECO:0000256" key="7">
    <source>
        <dbReference type="ARBA" id="ARBA00047690"/>
    </source>
</evidence>
<evidence type="ECO:0000256" key="2">
    <source>
        <dbReference type="ARBA" id="ARBA00022679"/>
    </source>
</evidence>
<dbReference type="Gene3D" id="1.10.357.140">
    <property type="entry name" value="UbiA prenyltransferase"/>
    <property type="match status" value="1"/>
</dbReference>
<keyword evidence="2 8" id="KW-0808">Transferase</keyword>
<dbReference type="InterPro" id="IPR030470">
    <property type="entry name" value="UbiA_prenylTrfase_CS"/>
</dbReference>
<feature type="transmembrane region" description="Helical" evidence="8">
    <location>
        <begin position="245"/>
        <end position="265"/>
    </location>
</feature>
<comment type="subcellular location">
    <subcellularLocation>
        <location evidence="8">Cell membrane</location>
        <topology evidence="8">Multi-pass membrane protein</topology>
    </subcellularLocation>
    <subcellularLocation>
        <location evidence="1">Membrane</location>
        <topology evidence="1">Multi-pass membrane protein</topology>
    </subcellularLocation>
</comment>
<keyword evidence="4 8" id="KW-1133">Transmembrane helix</keyword>